<dbReference type="SUPFAM" id="SSF55331">
    <property type="entry name" value="Tautomerase/MIF"/>
    <property type="match status" value="1"/>
</dbReference>
<evidence type="ECO:0000256" key="11">
    <source>
        <dbReference type="ARBA" id="ARBA00041912"/>
    </source>
</evidence>
<dbReference type="PANTHER" id="PTHR11954">
    <property type="entry name" value="D-DOPACHROME DECARBOXYLASE"/>
    <property type="match status" value="1"/>
</dbReference>
<dbReference type="EMBL" id="JBGFUD010002179">
    <property type="protein sequence ID" value="MFH4977263.1"/>
    <property type="molecule type" value="Genomic_DNA"/>
</dbReference>
<dbReference type="GO" id="GO:0004167">
    <property type="term" value="F:dopachrome isomerase activity"/>
    <property type="evidence" value="ECO:0007669"/>
    <property type="project" value="UniProtKB-EC"/>
</dbReference>
<reference evidence="13 14" key="1">
    <citation type="submission" date="2024-08" db="EMBL/GenBank/DDBJ databases">
        <title>Gnathostoma spinigerum genome.</title>
        <authorList>
            <person name="Gonzalez-Bertolin B."/>
            <person name="Monzon S."/>
            <person name="Zaballos A."/>
            <person name="Jimenez P."/>
            <person name="Dekumyoy P."/>
            <person name="Varona S."/>
            <person name="Cuesta I."/>
            <person name="Sumanam S."/>
            <person name="Adisakwattana P."/>
            <person name="Gasser R.B."/>
            <person name="Hernandez-Gonzalez A."/>
            <person name="Young N.D."/>
            <person name="Perteguer M.J."/>
        </authorList>
    </citation>
    <scope>NUCLEOTIDE SEQUENCE [LARGE SCALE GENOMIC DNA]</scope>
    <source>
        <strain evidence="13">AL3</strain>
        <tissue evidence="13">Liver</tissue>
    </source>
</reference>
<evidence type="ECO:0000256" key="4">
    <source>
        <dbReference type="ARBA" id="ARBA00022525"/>
    </source>
</evidence>
<evidence type="ECO:0000313" key="14">
    <source>
        <dbReference type="Proteomes" id="UP001608902"/>
    </source>
</evidence>
<evidence type="ECO:0000313" key="13">
    <source>
        <dbReference type="EMBL" id="MFH4977263.1"/>
    </source>
</evidence>
<protein>
    <recommendedName>
        <fullName evidence="12">L-dopachrome isomerase</fullName>
        <ecNumber evidence="9">5.3.2.1</ecNumber>
        <ecNumber evidence="8">5.3.3.12</ecNumber>
    </recommendedName>
    <alternativeName>
        <fullName evidence="10">L-dopachrome tautomerase</fullName>
    </alternativeName>
    <alternativeName>
        <fullName evidence="11">Phenylpyruvate tautomerase</fullName>
    </alternativeName>
</protein>
<keyword evidence="3" id="KW-0202">Cytokine</keyword>
<dbReference type="EC" id="5.3.3.12" evidence="8"/>
<dbReference type="AlphaFoldDB" id="A0ABD6EJW7"/>
<sequence length="120" mass="12970">MPVVTIITNVARSKFPSTFNSSLTKLLSEIIGKPQARIFVLLQPDAILTHGGETVPTCVINFKSIGAIDEEKNRLYSSKVSDFMKQTAGIAPEDCFIHFTDLSPENVGLNGSTVKAAMAK</sequence>
<name>A0ABD6EJW7_9BILA</name>
<evidence type="ECO:0000256" key="12">
    <source>
        <dbReference type="ARBA" id="ARBA00042730"/>
    </source>
</evidence>
<dbReference type="Pfam" id="PF01187">
    <property type="entry name" value="MIF"/>
    <property type="match status" value="1"/>
</dbReference>
<evidence type="ECO:0000256" key="10">
    <source>
        <dbReference type="ARBA" id="ARBA00041631"/>
    </source>
</evidence>
<evidence type="ECO:0000256" key="8">
    <source>
        <dbReference type="ARBA" id="ARBA00038932"/>
    </source>
</evidence>
<organism evidence="13 14">
    <name type="scientific">Gnathostoma spinigerum</name>
    <dbReference type="NCBI Taxonomy" id="75299"/>
    <lineage>
        <taxon>Eukaryota</taxon>
        <taxon>Metazoa</taxon>
        <taxon>Ecdysozoa</taxon>
        <taxon>Nematoda</taxon>
        <taxon>Chromadorea</taxon>
        <taxon>Rhabditida</taxon>
        <taxon>Spirurina</taxon>
        <taxon>Gnathostomatomorpha</taxon>
        <taxon>Gnathostomatoidea</taxon>
        <taxon>Gnathostomatidae</taxon>
        <taxon>Gnathostoma</taxon>
    </lineage>
</organism>
<proteinExistence type="inferred from homology"/>
<comment type="caution">
    <text evidence="13">The sequence shown here is derived from an EMBL/GenBank/DDBJ whole genome shotgun (WGS) entry which is preliminary data.</text>
</comment>
<keyword evidence="5" id="KW-0413">Isomerase</keyword>
<evidence type="ECO:0000256" key="1">
    <source>
        <dbReference type="ARBA" id="ARBA00004613"/>
    </source>
</evidence>
<evidence type="ECO:0000256" key="6">
    <source>
        <dbReference type="ARBA" id="ARBA00036735"/>
    </source>
</evidence>
<dbReference type="GO" id="GO:0005615">
    <property type="term" value="C:extracellular space"/>
    <property type="evidence" value="ECO:0007669"/>
    <property type="project" value="UniProtKB-KW"/>
</dbReference>
<evidence type="ECO:0000256" key="5">
    <source>
        <dbReference type="ARBA" id="ARBA00023235"/>
    </source>
</evidence>
<dbReference type="EC" id="5.3.2.1" evidence="9"/>
<dbReference type="Gene3D" id="3.30.429.10">
    <property type="entry name" value="Macrophage Migration Inhibitory Factor"/>
    <property type="match status" value="1"/>
</dbReference>
<keyword evidence="14" id="KW-1185">Reference proteome</keyword>
<comment type="similarity">
    <text evidence="2">Belongs to the MIF family.</text>
</comment>
<evidence type="ECO:0000256" key="3">
    <source>
        <dbReference type="ARBA" id="ARBA00022514"/>
    </source>
</evidence>
<dbReference type="GO" id="GO:0005125">
    <property type="term" value="F:cytokine activity"/>
    <property type="evidence" value="ECO:0007669"/>
    <property type="project" value="UniProtKB-KW"/>
</dbReference>
<dbReference type="GO" id="GO:0050178">
    <property type="term" value="F:phenylpyruvate tautomerase activity"/>
    <property type="evidence" value="ECO:0007669"/>
    <property type="project" value="UniProtKB-EC"/>
</dbReference>
<dbReference type="InterPro" id="IPR014347">
    <property type="entry name" value="Tautomerase/MIF_sf"/>
</dbReference>
<keyword evidence="4" id="KW-0964">Secreted</keyword>
<accession>A0ABD6EJW7</accession>
<gene>
    <name evidence="13" type="ORF">AB6A40_003972</name>
</gene>
<comment type="subcellular location">
    <subcellularLocation>
        <location evidence="1">Secreted</location>
    </subcellularLocation>
</comment>
<dbReference type="InterPro" id="IPR001398">
    <property type="entry name" value="Macrophage_inhib_fac"/>
</dbReference>
<comment type="catalytic activity">
    <reaction evidence="6">
        <text>3-phenylpyruvate = enol-phenylpyruvate</text>
        <dbReference type="Rhea" id="RHEA:17097"/>
        <dbReference type="ChEBI" id="CHEBI:16815"/>
        <dbReference type="ChEBI" id="CHEBI:18005"/>
        <dbReference type="EC" id="5.3.2.1"/>
    </reaction>
</comment>
<dbReference type="Proteomes" id="UP001608902">
    <property type="component" value="Unassembled WGS sequence"/>
</dbReference>
<comment type="catalytic activity">
    <reaction evidence="7">
        <text>L-dopachrome = 5,6-dihydroxyindole-2-carboxylate</text>
        <dbReference type="Rhea" id="RHEA:13041"/>
        <dbReference type="ChEBI" id="CHEBI:16875"/>
        <dbReference type="ChEBI" id="CHEBI:57509"/>
        <dbReference type="EC" id="5.3.3.12"/>
    </reaction>
</comment>
<evidence type="ECO:0000256" key="2">
    <source>
        <dbReference type="ARBA" id="ARBA00005851"/>
    </source>
</evidence>
<evidence type="ECO:0000256" key="9">
    <source>
        <dbReference type="ARBA" id="ARBA00039086"/>
    </source>
</evidence>
<dbReference type="PANTHER" id="PTHR11954:SF6">
    <property type="entry name" value="MACROPHAGE MIGRATION INHIBITORY FACTOR"/>
    <property type="match status" value="1"/>
</dbReference>
<evidence type="ECO:0000256" key="7">
    <source>
        <dbReference type="ARBA" id="ARBA00036823"/>
    </source>
</evidence>